<dbReference type="PANTHER" id="PTHR42852">
    <property type="entry name" value="THIOL:DISULFIDE INTERCHANGE PROTEIN DSBE"/>
    <property type="match status" value="1"/>
</dbReference>
<evidence type="ECO:0000313" key="7">
    <source>
        <dbReference type="Proteomes" id="UP000024816"/>
    </source>
</evidence>
<reference evidence="6 7" key="1">
    <citation type="journal article" date="2014" name="Antonie Van Leeuwenhoek">
        <title>Hyphomonas beringensis sp. nov. and Hyphomonas chukchiensis sp. nov., isolated from surface seawater of the Bering Sea and Chukchi Sea.</title>
        <authorList>
            <person name="Li C."/>
            <person name="Lai Q."/>
            <person name="Li G."/>
            <person name="Dong C."/>
            <person name="Wang J."/>
            <person name="Liao Y."/>
            <person name="Shao Z."/>
        </authorList>
    </citation>
    <scope>NUCLEOTIDE SEQUENCE [LARGE SCALE GENOMIC DNA]</scope>
    <source>
        <strain evidence="6 7">VP2</strain>
    </source>
</reference>
<dbReference type="STRING" id="1280952.HJA_16654"/>
<evidence type="ECO:0000256" key="2">
    <source>
        <dbReference type="ARBA" id="ARBA00022748"/>
    </source>
</evidence>
<dbReference type="InterPro" id="IPR013740">
    <property type="entry name" value="Redoxin"/>
</dbReference>
<dbReference type="PANTHER" id="PTHR42852:SF18">
    <property type="entry name" value="CHROMOSOME UNDETERMINED SCAFFOLD_47, WHOLE GENOME SHOTGUN SEQUENCE"/>
    <property type="match status" value="1"/>
</dbReference>
<dbReference type="InterPro" id="IPR017937">
    <property type="entry name" value="Thioredoxin_CS"/>
</dbReference>
<comment type="caution">
    <text evidence="6">The sequence shown here is derived from an EMBL/GenBank/DDBJ whole genome shotgun (WGS) entry which is preliminary data.</text>
</comment>
<dbReference type="Gene3D" id="3.40.30.10">
    <property type="entry name" value="Glutaredoxin"/>
    <property type="match status" value="1"/>
</dbReference>
<keyword evidence="3" id="KW-0676">Redox-active center</keyword>
<keyword evidence="4" id="KW-1133">Transmembrane helix</keyword>
<feature type="transmembrane region" description="Helical" evidence="4">
    <location>
        <begin position="6"/>
        <end position="26"/>
    </location>
</feature>
<organism evidence="6 7">
    <name type="scientific">Hyphomonas jannaschiana VP2</name>
    <dbReference type="NCBI Taxonomy" id="1280952"/>
    <lineage>
        <taxon>Bacteria</taxon>
        <taxon>Pseudomonadati</taxon>
        <taxon>Pseudomonadota</taxon>
        <taxon>Alphaproteobacteria</taxon>
        <taxon>Hyphomonadales</taxon>
        <taxon>Hyphomonadaceae</taxon>
        <taxon>Hyphomonas</taxon>
    </lineage>
</organism>
<gene>
    <name evidence="6" type="ORF">HJA_16654</name>
</gene>
<evidence type="ECO:0000256" key="3">
    <source>
        <dbReference type="ARBA" id="ARBA00023284"/>
    </source>
</evidence>
<sequence length="194" mass="20921">MRRYAIPGLFLVGVIAIVYVLISAGIGKQDENPLAKYATGGLAKLDFTTAGQAAAPAPFYTADGSAHTLDEFQGKTILVNFWATWCAPCEKEMPSLGALQKARGGDDFEVVAISVDAAEDRDYAEKRLGQLGAPNIPFRIVTPEQYELVYDSGVQGFPTSILYGPDGKEIARLAGEADWSSFEAVGFIDHLLER</sequence>
<evidence type="ECO:0000256" key="4">
    <source>
        <dbReference type="SAM" id="Phobius"/>
    </source>
</evidence>
<dbReference type="PATRIC" id="fig|1280952.3.peg.3333"/>
<dbReference type="SUPFAM" id="SSF52833">
    <property type="entry name" value="Thioredoxin-like"/>
    <property type="match status" value="1"/>
</dbReference>
<dbReference type="eggNOG" id="COG0526">
    <property type="taxonomic scope" value="Bacteria"/>
</dbReference>
<accession>A0A059F700</accession>
<keyword evidence="4" id="KW-0472">Membrane</keyword>
<keyword evidence="7" id="KW-1185">Reference proteome</keyword>
<dbReference type="InterPro" id="IPR013766">
    <property type="entry name" value="Thioredoxin_domain"/>
</dbReference>
<dbReference type="OrthoDB" id="9799347at2"/>
<dbReference type="EMBL" id="ARYJ01000017">
    <property type="protein sequence ID" value="KCZ83823.1"/>
    <property type="molecule type" value="Genomic_DNA"/>
</dbReference>
<evidence type="ECO:0000313" key="6">
    <source>
        <dbReference type="EMBL" id="KCZ83823.1"/>
    </source>
</evidence>
<evidence type="ECO:0000259" key="5">
    <source>
        <dbReference type="PROSITE" id="PS51352"/>
    </source>
</evidence>
<dbReference type="GO" id="GO:0017004">
    <property type="term" value="P:cytochrome complex assembly"/>
    <property type="evidence" value="ECO:0007669"/>
    <property type="project" value="UniProtKB-KW"/>
</dbReference>
<name>A0A059F700_9PROT</name>
<feature type="domain" description="Thioredoxin" evidence="5">
    <location>
        <begin position="48"/>
        <end position="193"/>
    </location>
</feature>
<dbReference type="InterPro" id="IPR036249">
    <property type="entry name" value="Thioredoxin-like_sf"/>
</dbReference>
<dbReference type="GO" id="GO:0030313">
    <property type="term" value="C:cell envelope"/>
    <property type="evidence" value="ECO:0007669"/>
    <property type="project" value="UniProtKB-SubCell"/>
</dbReference>
<dbReference type="RefSeq" id="WP_035584569.1">
    <property type="nucleotide sequence ID" value="NZ_ARYJ01000017.1"/>
</dbReference>
<evidence type="ECO:0000256" key="1">
    <source>
        <dbReference type="ARBA" id="ARBA00004196"/>
    </source>
</evidence>
<dbReference type="InterPro" id="IPR050553">
    <property type="entry name" value="Thioredoxin_ResA/DsbE_sf"/>
</dbReference>
<dbReference type="AlphaFoldDB" id="A0A059F700"/>
<protein>
    <submittedName>
        <fullName evidence="6">Putative thiol:disulfide interchange protein</fullName>
    </submittedName>
</protein>
<dbReference type="PROSITE" id="PS00194">
    <property type="entry name" value="THIOREDOXIN_1"/>
    <property type="match status" value="1"/>
</dbReference>
<dbReference type="Pfam" id="PF08534">
    <property type="entry name" value="Redoxin"/>
    <property type="match status" value="1"/>
</dbReference>
<dbReference type="CDD" id="cd02966">
    <property type="entry name" value="TlpA_like_family"/>
    <property type="match status" value="1"/>
</dbReference>
<dbReference type="GO" id="GO:0015036">
    <property type="term" value="F:disulfide oxidoreductase activity"/>
    <property type="evidence" value="ECO:0007669"/>
    <property type="project" value="UniProtKB-ARBA"/>
</dbReference>
<proteinExistence type="predicted"/>
<keyword evidence="2" id="KW-0201">Cytochrome c-type biogenesis</keyword>
<comment type="subcellular location">
    <subcellularLocation>
        <location evidence="1">Cell envelope</location>
    </subcellularLocation>
</comment>
<keyword evidence="4" id="KW-0812">Transmembrane</keyword>
<dbReference type="Proteomes" id="UP000024816">
    <property type="component" value="Unassembled WGS sequence"/>
</dbReference>
<dbReference type="PROSITE" id="PS51352">
    <property type="entry name" value="THIOREDOXIN_2"/>
    <property type="match status" value="1"/>
</dbReference>